<dbReference type="Proteomes" id="UP000000245">
    <property type="component" value="Plasmid pACRY02"/>
</dbReference>
<name>A5FTL1_ACICJ</name>
<dbReference type="Gene3D" id="2.40.128.110">
    <property type="entry name" value="Lipid/polyisoprenoid-binding, YceI-like"/>
    <property type="match status" value="1"/>
</dbReference>
<dbReference type="Pfam" id="PF04264">
    <property type="entry name" value="YceI"/>
    <property type="match status" value="1"/>
</dbReference>
<keyword evidence="2" id="KW-0614">Plasmid</keyword>
<accession>A5FTL1</accession>
<feature type="domain" description="Lipid/polyisoprenoid-binding YceI-like" evidence="1">
    <location>
        <begin position="75"/>
        <end position="237"/>
    </location>
</feature>
<dbReference type="EMBL" id="CP000690">
    <property type="protein sequence ID" value="ABQ28943.1"/>
    <property type="molecule type" value="Genomic_DNA"/>
</dbReference>
<dbReference type="PANTHER" id="PTHR34406">
    <property type="entry name" value="PROTEIN YCEI"/>
    <property type="match status" value="1"/>
</dbReference>
<dbReference type="SUPFAM" id="SSF101874">
    <property type="entry name" value="YceI-like"/>
    <property type="match status" value="1"/>
</dbReference>
<evidence type="ECO:0000313" key="3">
    <source>
        <dbReference type="Proteomes" id="UP000000245"/>
    </source>
</evidence>
<keyword evidence="3" id="KW-1185">Reference proteome</keyword>
<dbReference type="InterPro" id="IPR036761">
    <property type="entry name" value="TTHA0802/YceI-like_sf"/>
</dbReference>
<geneLocation type="plasmid" evidence="2 3">
    <name>pACRY02</name>
</geneLocation>
<dbReference type="KEGG" id="acr:Acry_3331"/>
<dbReference type="InterPro" id="IPR007372">
    <property type="entry name" value="Lipid/polyisoprenoid-bd_YceI"/>
</dbReference>
<sequence length="246" mass="26640">MLSNYFDPPPMPTECSVTDGFACASRHASLQAPYPAHLRGVFVDGSPRRMHRAPSLTAVTLLALSAFTPARAAELYHLNQRNSTIRFSVGTLGFFRARGHFAQFDATLLIDPAHPTSTRVSVTIPTASVVTPWAQESAMIRSPDFFDVARYGKIRFTSGNVTATAPGHYAVHGQLTLRDVTRPVILAAHLVKTATDPTAGDTIDDFTITGTVRRKAFGIVADPVFIDNRVHIVIHARILVLASGHG</sequence>
<dbReference type="PANTHER" id="PTHR34406:SF1">
    <property type="entry name" value="PROTEIN YCEI"/>
    <property type="match status" value="1"/>
</dbReference>
<dbReference type="HOGENOM" id="CLU_071003_3_0_5"/>
<gene>
    <name evidence="2" type="ordered locus">Acry_3331</name>
</gene>
<evidence type="ECO:0000313" key="2">
    <source>
        <dbReference type="EMBL" id="ABQ28943.1"/>
    </source>
</evidence>
<dbReference type="AlphaFoldDB" id="A5FTL1"/>
<dbReference type="SMART" id="SM00867">
    <property type="entry name" value="YceI"/>
    <property type="match status" value="1"/>
</dbReference>
<evidence type="ECO:0000259" key="1">
    <source>
        <dbReference type="SMART" id="SM00867"/>
    </source>
</evidence>
<reference evidence="2 3" key="1">
    <citation type="submission" date="2007-05" db="EMBL/GenBank/DDBJ databases">
        <title>Complete sequence of plasmid2 pACRY02 of Acidiphilium cryptum JF-5.</title>
        <authorList>
            <consortium name="US DOE Joint Genome Institute"/>
            <person name="Copeland A."/>
            <person name="Lucas S."/>
            <person name="Lapidus A."/>
            <person name="Barry K."/>
            <person name="Detter J.C."/>
            <person name="Glavina del Rio T."/>
            <person name="Hammon N."/>
            <person name="Israni S."/>
            <person name="Dalin E."/>
            <person name="Tice H."/>
            <person name="Pitluck S."/>
            <person name="Sims D."/>
            <person name="Brettin T."/>
            <person name="Bruce D."/>
            <person name="Han C."/>
            <person name="Schmutz J."/>
            <person name="Larimer F."/>
            <person name="Land M."/>
            <person name="Hauser L."/>
            <person name="Kyrpides N."/>
            <person name="Kim E."/>
            <person name="Magnuson T."/>
            <person name="Richardson P."/>
        </authorList>
    </citation>
    <scope>NUCLEOTIDE SEQUENCE [LARGE SCALE GENOMIC DNA]</scope>
    <source>
        <strain evidence="3">JF-5</strain>
        <plasmid evidence="3">Plasmid pACRY02</plasmid>
    </source>
</reference>
<organism evidence="2 3">
    <name type="scientific">Acidiphilium cryptum (strain JF-5)</name>
    <dbReference type="NCBI Taxonomy" id="349163"/>
    <lineage>
        <taxon>Bacteria</taxon>
        <taxon>Pseudomonadati</taxon>
        <taxon>Pseudomonadota</taxon>
        <taxon>Alphaproteobacteria</taxon>
        <taxon>Acetobacterales</taxon>
        <taxon>Acidocellaceae</taxon>
        <taxon>Acidiphilium</taxon>
    </lineage>
</organism>
<protein>
    <submittedName>
        <fullName evidence="2">YceI family protein</fullName>
    </submittedName>
</protein>
<proteinExistence type="predicted"/>